<dbReference type="AlphaFoldDB" id="A0A5B0P3M2"/>
<name>A0A5B0P3M2_PUCGR</name>
<evidence type="ECO:0000313" key="2">
    <source>
        <dbReference type="EMBL" id="KAA1094649.1"/>
    </source>
</evidence>
<feature type="compositionally biased region" description="Pro residues" evidence="1">
    <location>
        <begin position="35"/>
        <end position="44"/>
    </location>
</feature>
<dbReference type="Proteomes" id="UP000325313">
    <property type="component" value="Unassembled WGS sequence"/>
</dbReference>
<organism evidence="2 5">
    <name type="scientific">Puccinia graminis f. sp. tritici</name>
    <dbReference type="NCBI Taxonomy" id="56615"/>
    <lineage>
        <taxon>Eukaryota</taxon>
        <taxon>Fungi</taxon>
        <taxon>Dikarya</taxon>
        <taxon>Basidiomycota</taxon>
        <taxon>Pucciniomycotina</taxon>
        <taxon>Pucciniomycetes</taxon>
        <taxon>Pucciniales</taxon>
        <taxon>Pucciniaceae</taxon>
        <taxon>Puccinia</taxon>
    </lineage>
</organism>
<proteinExistence type="predicted"/>
<reference evidence="5 6" key="1">
    <citation type="submission" date="2019-05" db="EMBL/GenBank/DDBJ databases">
        <title>Emergence of the Ug99 lineage of the wheat stem rust pathogen through somatic hybridization.</title>
        <authorList>
            <person name="Li F."/>
            <person name="Upadhyaya N.M."/>
            <person name="Sperschneider J."/>
            <person name="Matny O."/>
            <person name="Nguyen-Phuc H."/>
            <person name="Mago R."/>
            <person name="Raley C."/>
            <person name="Miller M.E."/>
            <person name="Silverstein K.A.T."/>
            <person name="Henningsen E."/>
            <person name="Hirsch C.D."/>
            <person name="Visser B."/>
            <person name="Pretorius Z.A."/>
            <person name="Steffenson B.J."/>
            <person name="Schwessinger B."/>
            <person name="Dodds P.N."/>
            <person name="Figueroa M."/>
        </authorList>
    </citation>
    <scope>NUCLEOTIDE SEQUENCE [LARGE SCALE GENOMIC DNA]</scope>
    <source>
        <strain evidence="2">21-0</strain>
        <strain evidence="4 6">Ug99</strain>
    </source>
</reference>
<evidence type="ECO:0000313" key="4">
    <source>
        <dbReference type="EMBL" id="KAA1128939.1"/>
    </source>
</evidence>
<protein>
    <submittedName>
        <fullName evidence="2">Uncharacterized protein</fullName>
    </submittedName>
</protein>
<evidence type="ECO:0000313" key="3">
    <source>
        <dbReference type="EMBL" id="KAA1108886.1"/>
    </source>
</evidence>
<keyword evidence="5" id="KW-1185">Reference proteome</keyword>
<accession>A0A5B0P3M2</accession>
<dbReference type="EMBL" id="VSWC01000028">
    <property type="protein sequence ID" value="KAA1108886.1"/>
    <property type="molecule type" value="Genomic_DNA"/>
</dbReference>
<dbReference type="OrthoDB" id="2510097at2759"/>
<feature type="region of interest" description="Disordered" evidence="1">
    <location>
        <begin position="1"/>
        <end position="47"/>
    </location>
</feature>
<sequence length="146" mass="16941">MPPNSPRTLEYSRDVPSNHARRATYYGGPSRLPLRSPPPIPPRNYAPLPRELLSKNLDIWEAACESDERANRDLPHFTLELERSSLRQRRLATRKIAESSLSPKLHRCEPSVWRYVYRQPTLILKRKFPPTPQYRAVEHKSTGTTS</sequence>
<evidence type="ECO:0000256" key="1">
    <source>
        <dbReference type="SAM" id="MobiDB-lite"/>
    </source>
</evidence>
<comment type="caution">
    <text evidence="2">The sequence shown here is derived from an EMBL/GenBank/DDBJ whole genome shotgun (WGS) entry which is preliminary data.</text>
</comment>
<dbReference type="EMBL" id="VSWC01000079">
    <property type="protein sequence ID" value="KAA1094649.1"/>
    <property type="molecule type" value="Genomic_DNA"/>
</dbReference>
<evidence type="ECO:0000313" key="6">
    <source>
        <dbReference type="Proteomes" id="UP000325313"/>
    </source>
</evidence>
<gene>
    <name evidence="2" type="ORF">PGT21_027605</name>
    <name evidence="3" type="ORF">PGT21_028334</name>
    <name evidence="4" type="ORF">PGTUg99_007511</name>
</gene>
<evidence type="ECO:0000313" key="5">
    <source>
        <dbReference type="Proteomes" id="UP000324748"/>
    </source>
</evidence>
<dbReference type="EMBL" id="VDEP01000138">
    <property type="protein sequence ID" value="KAA1128939.1"/>
    <property type="molecule type" value="Genomic_DNA"/>
</dbReference>
<dbReference type="Proteomes" id="UP000324748">
    <property type="component" value="Unassembled WGS sequence"/>
</dbReference>